<dbReference type="AlphaFoldDB" id="A0A923DYG3"/>
<gene>
    <name evidence="2" type="ORF">GM921_12745</name>
</gene>
<feature type="signal peptide" evidence="1">
    <location>
        <begin position="1"/>
        <end position="24"/>
    </location>
</feature>
<evidence type="ECO:0000256" key="1">
    <source>
        <dbReference type="SAM" id="SignalP"/>
    </source>
</evidence>
<keyword evidence="1" id="KW-0732">Signal</keyword>
<keyword evidence="3" id="KW-1185">Reference proteome</keyword>
<organism evidence="2 3">
    <name type="scientific">Pedobacter planticolens</name>
    <dbReference type="NCBI Taxonomy" id="2679964"/>
    <lineage>
        <taxon>Bacteria</taxon>
        <taxon>Pseudomonadati</taxon>
        <taxon>Bacteroidota</taxon>
        <taxon>Sphingobacteriia</taxon>
        <taxon>Sphingobacteriales</taxon>
        <taxon>Sphingobacteriaceae</taxon>
        <taxon>Pedobacter</taxon>
    </lineage>
</organism>
<dbReference type="EMBL" id="WNXD01000002">
    <property type="protein sequence ID" value="MBB2146361.1"/>
    <property type="molecule type" value="Genomic_DNA"/>
</dbReference>
<comment type="caution">
    <text evidence="2">The sequence shown here is derived from an EMBL/GenBank/DDBJ whole genome shotgun (WGS) entry which is preliminary data.</text>
</comment>
<dbReference type="RefSeq" id="WP_182923019.1">
    <property type="nucleotide sequence ID" value="NZ_WNXD01000002.1"/>
</dbReference>
<evidence type="ECO:0000313" key="2">
    <source>
        <dbReference type="EMBL" id="MBB2146361.1"/>
    </source>
</evidence>
<accession>A0A923DYG3</accession>
<dbReference type="Proteomes" id="UP000601055">
    <property type="component" value="Unassembled WGS sequence"/>
</dbReference>
<protein>
    <recommendedName>
        <fullName evidence="4">SPOR domain-containing protein</fullName>
    </recommendedName>
</protein>
<evidence type="ECO:0000313" key="3">
    <source>
        <dbReference type="Proteomes" id="UP000601055"/>
    </source>
</evidence>
<sequence>MKKHILSSLLLCLFIVGFTLNVNAQAHAKKKADEATEAWRYEVEVAGTGTQGTYLIKVWSYSKRPAVAIEQAKKNAVHAIIFKGFPGKTGIAGKPPLTTNVNIEEEKKDFFTDFFSEGGKYMKFVTLTTDGAVAAEDRMRVGKEYKIGVLVSVNVALLRKDLEDAGILKSLNAGF</sequence>
<evidence type="ECO:0008006" key="4">
    <source>
        <dbReference type="Google" id="ProtNLM"/>
    </source>
</evidence>
<reference evidence="2" key="1">
    <citation type="submission" date="2019-11" db="EMBL/GenBank/DDBJ databases">
        <title>Description of Pedobacter sp. LMG 31464T.</title>
        <authorList>
            <person name="Carlier A."/>
            <person name="Qi S."/>
            <person name="Vandamme P."/>
        </authorList>
    </citation>
    <scope>NUCLEOTIDE SEQUENCE</scope>
    <source>
        <strain evidence="2">LMG 31464</strain>
    </source>
</reference>
<name>A0A923DYG3_9SPHI</name>
<proteinExistence type="predicted"/>
<feature type="chain" id="PRO_5037599662" description="SPOR domain-containing protein" evidence="1">
    <location>
        <begin position="25"/>
        <end position="175"/>
    </location>
</feature>